<evidence type="ECO:0000256" key="5">
    <source>
        <dbReference type="ARBA" id="ARBA00023237"/>
    </source>
</evidence>
<evidence type="ECO:0000313" key="9">
    <source>
        <dbReference type="Proteomes" id="UP001501772"/>
    </source>
</evidence>
<dbReference type="Pfam" id="PF14322">
    <property type="entry name" value="SusD-like_3"/>
    <property type="match status" value="1"/>
</dbReference>
<dbReference type="PROSITE" id="PS51257">
    <property type="entry name" value="PROKAR_LIPOPROTEIN"/>
    <property type="match status" value="1"/>
</dbReference>
<evidence type="ECO:0000256" key="1">
    <source>
        <dbReference type="ARBA" id="ARBA00004442"/>
    </source>
</evidence>
<accession>A0ABP8BD98</accession>
<dbReference type="CDD" id="cd08977">
    <property type="entry name" value="SusD"/>
    <property type="match status" value="1"/>
</dbReference>
<dbReference type="Proteomes" id="UP001501772">
    <property type="component" value="Unassembled WGS sequence"/>
</dbReference>
<keyword evidence="3" id="KW-0732">Signal</keyword>
<evidence type="ECO:0000313" key="8">
    <source>
        <dbReference type="EMBL" id="GAA4204130.1"/>
    </source>
</evidence>
<evidence type="ECO:0000259" key="6">
    <source>
        <dbReference type="Pfam" id="PF07980"/>
    </source>
</evidence>
<evidence type="ECO:0000256" key="3">
    <source>
        <dbReference type="ARBA" id="ARBA00022729"/>
    </source>
</evidence>
<reference evidence="9" key="1">
    <citation type="journal article" date="2019" name="Int. J. Syst. Evol. Microbiol.">
        <title>The Global Catalogue of Microorganisms (GCM) 10K type strain sequencing project: providing services to taxonomists for standard genome sequencing and annotation.</title>
        <authorList>
            <consortium name="The Broad Institute Genomics Platform"/>
            <consortium name="The Broad Institute Genome Sequencing Center for Infectious Disease"/>
            <person name="Wu L."/>
            <person name="Ma J."/>
        </authorList>
    </citation>
    <scope>NUCLEOTIDE SEQUENCE [LARGE SCALE GENOMIC DNA]</scope>
    <source>
        <strain evidence="9">JCM 17626</strain>
    </source>
</reference>
<proteinExistence type="inferred from homology"/>
<comment type="similarity">
    <text evidence="2">Belongs to the SusD family.</text>
</comment>
<sequence>MKIFHINSYKQKVAILAVTALPLIGFVSSCKKDFLVAAPELTLPDQDAFANPTRILGQVNGLYVSLKSGSFLGGRYEIYNDIRAEEFTNRLSNNVTGYDVYGGTNNSTNTYIASFWSQGYLTINRVNLFLKGIETNSTVLTPALNANYIGEAKFIRALSYFSLIQIFAKPYVQNNGASRGLPLRLQPETSLANNALKSSTVAAVYAQILKDLDDAEAGLPDTYSASGAAETALLRTTRAHKNTAIALKTRVYLAMGNYAKVIEEGNKLVPQVAPFINTARTPQALQANVANVFAAPYTTSESIFSLPMADTNAPGTQNQLGYYYNSNVEYFLNQTGAGIYADAAWPATDARKSSLTGNVALSSTSTVRRVIKFSGTSPFIDYVPIIRYAEVLLNVAEAEALVTGGNLVRSRAILQAVRTRSDATYVFGVFATPADQVNAILKERRIELLAEGFRYNDLARKATPLPSFGIGAAVPVTDDRYTFAIPLAEINTNSEVNNF</sequence>
<comment type="subcellular location">
    <subcellularLocation>
        <location evidence="1">Cell outer membrane</location>
    </subcellularLocation>
</comment>
<name>A0ABP8BD98_9SPHI</name>
<keyword evidence="9" id="KW-1185">Reference proteome</keyword>
<dbReference type="InterPro" id="IPR033985">
    <property type="entry name" value="SusD-like_N"/>
</dbReference>
<dbReference type="RefSeq" id="WP_344851457.1">
    <property type="nucleotide sequence ID" value="NZ_BAABBY010000005.1"/>
</dbReference>
<gene>
    <name evidence="8" type="ORF">GCM10022289_21480</name>
</gene>
<protein>
    <submittedName>
        <fullName evidence="8">RagB/SusD family nutrient uptake outer membrane protein</fullName>
    </submittedName>
</protein>
<keyword evidence="5" id="KW-0998">Cell outer membrane</keyword>
<dbReference type="InterPro" id="IPR012944">
    <property type="entry name" value="SusD_RagB_dom"/>
</dbReference>
<evidence type="ECO:0000256" key="2">
    <source>
        <dbReference type="ARBA" id="ARBA00006275"/>
    </source>
</evidence>
<evidence type="ECO:0000256" key="4">
    <source>
        <dbReference type="ARBA" id="ARBA00023136"/>
    </source>
</evidence>
<organism evidence="8 9">
    <name type="scientific">Pedobacter jeongneungensis</name>
    <dbReference type="NCBI Taxonomy" id="947309"/>
    <lineage>
        <taxon>Bacteria</taxon>
        <taxon>Pseudomonadati</taxon>
        <taxon>Bacteroidota</taxon>
        <taxon>Sphingobacteriia</taxon>
        <taxon>Sphingobacteriales</taxon>
        <taxon>Sphingobacteriaceae</taxon>
        <taxon>Pedobacter</taxon>
    </lineage>
</organism>
<keyword evidence="4" id="KW-0472">Membrane</keyword>
<dbReference type="InterPro" id="IPR011990">
    <property type="entry name" value="TPR-like_helical_dom_sf"/>
</dbReference>
<dbReference type="SUPFAM" id="SSF48452">
    <property type="entry name" value="TPR-like"/>
    <property type="match status" value="1"/>
</dbReference>
<feature type="domain" description="SusD-like N-terminal" evidence="7">
    <location>
        <begin position="90"/>
        <end position="253"/>
    </location>
</feature>
<dbReference type="Gene3D" id="1.25.40.390">
    <property type="match status" value="1"/>
</dbReference>
<dbReference type="Pfam" id="PF07980">
    <property type="entry name" value="SusD_RagB"/>
    <property type="match status" value="1"/>
</dbReference>
<dbReference type="EMBL" id="BAABBY010000005">
    <property type="protein sequence ID" value="GAA4204130.1"/>
    <property type="molecule type" value="Genomic_DNA"/>
</dbReference>
<evidence type="ECO:0000259" key="7">
    <source>
        <dbReference type="Pfam" id="PF14322"/>
    </source>
</evidence>
<comment type="caution">
    <text evidence="8">The sequence shown here is derived from an EMBL/GenBank/DDBJ whole genome shotgun (WGS) entry which is preliminary data.</text>
</comment>
<feature type="domain" description="RagB/SusD" evidence="6">
    <location>
        <begin position="382"/>
        <end position="460"/>
    </location>
</feature>